<dbReference type="Proteomes" id="UP001058003">
    <property type="component" value="Chromosome"/>
</dbReference>
<dbReference type="OrthoDB" id="4503449at2"/>
<feature type="compositionally biased region" description="Basic and acidic residues" evidence="1">
    <location>
        <begin position="446"/>
        <end position="457"/>
    </location>
</feature>
<feature type="transmembrane region" description="Helical" evidence="2">
    <location>
        <begin position="113"/>
        <end position="132"/>
    </location>
</feature>
<accession>A0A9Q9IGK9</accession>
<evidence type="ECO:0000256" key="1">
    <source>
        <dbReference type="SAM" id="MobiDB-lite"/>
    </source>
</evidence>
<sequence length="464" mass="50342">MNLDDLRVLVESSPLHVSLAVLAGLGLILAFTSRLRKMTEHRATLTVANILTIVAAALATMVSASGMWKFFTDILGASPLRIAFFAYIEVALFASALLARVRLLREPEKGSTGIDGVAVWVLAALTASLSALDAGSFREVCLRLVAPLVAAWMWERALAAERNARLSRTAARIHWTVTLERVFVWLRLAETHGRDVTEVDRARRRARLGRARLNLHLLQSKKDPAHWRLRRAHRKVIRQLMAAAEHIGLADFPDAADERQAVQMYMATLYGFVDATSPNSLAHLDAWRIIETPPVPIAVCDSGSSTVRTVSLPDLPAVNGHTDADGVPANGSACRHADVTDAVPHRAEQDDRAEFGAETASCDERGAPDGIPPDGIPPDGIPPDDDPLDGDADEQQADEASDPSSVAAMRRFWDAEVSKGRVPTGAELSRAAGVLPSTGLGRRKRREWESELPEHPRSVVGAGR</sequence>
<evidence type="ECO:0000313" key="4">
    <source>
        <dbReference type="Proteomes" id="UP001058003"/>
    </source>
</evidence>
<proteinExistence type="predicted"/>
<feature type="transmembrane region" description="Helical" evidence="2">
    <location>
        <begin position="43"/>
        <end position="62"/>
    </location>
</feature>
<keyword evidence="2" id="KW-0472">Membrane</keyword>
<feature type="region of interest" description="Disordered" evidence="1">
    <location>
        <begin position="314"/>
        <end position="464"/>
    </location>
</feature>
<feature type="compositionally biased region" description="Acidic residues" evidence="1">
    <location>
        <begin position="382"/>
        <end position="401"/>
    </location>
</feature>
<dbReference type="RefSeq" id="WP_052386502.1">
    <property type="nucleotide sequence ID" value="NZ_CP073767.1"/>
</dbReference>
<evidence type="ECO:0000256" key="2">
    <source>
        <dbReference type="SAM" id="Phobius"/>
    </source>
</evidence>
<reference evidence="3" key="1">
    <citation type="submission" date="2021-04" db="EMBL/GenBank/DDBJ databases">
        <title>Dactylosporangium aurantiacum NRRL B-8018 full assembly.</title>
        <authorList>
            <person name="Hartkoorn R.C."/>
            <person name="Beaudoing E."/>
            <person name="Hot D."/>
        </authorList>
    </citation>
    <scope>NUCLEOTIDE SEQUENCE</scope>
    <source>
        <strain evidence="3">NRRL B-8018</strain>
    </source>
</reference>
<dbReference type="EMBL" id="CP073767">
    <property type="protein sequence ID" value="UWZ55814.1"/>
    <property type="molecule type" value="Genomic_DNA"/>
</dbReference>
<feature type="transmembrane region" description="Helical" evidence="2">
    <location>
        <begin position="12"/>
        <end position="31"/>
    </location>
</feature>
<feature type="transmembrane region" description="Helical" evidence="2">
    <location>
        <begin position="82"/>
        <end position="101"/>
    </location>
</feature>
<keyword evidence="2" id="KW-0812">Transmembrane</keyword>
<feature type="compositionally biased region" description="Basic and acidic residues" evidence="1">
    <location>
        <begin position="335"/>
        <end position="355"/>
    </location>
</feature>
<organism evidence="3 4">
    <name type="scientific">Dactylosporangium aurantiacum</name>
    <dbReference type="NCBI Taxonomy" id="35754"/>
    <lineage>
        <taxon>Bacteria</taxon>
        <taxon>Bacillati</taxon>
        <taxon>Actinomycetota</taxon>
        <taxon>Actinomycetes</taxon>
        <taxon>Micromonosporales</taxon>
        <taxon>Micromonosporaceae</taxon>
        <taxon>Dactylosporangium</taxon>
    </lineage>
</organism>
<evidence type="ECO:0000313" key="3">
    <source>
        <dbReference type="EMBL" id="UWZ55814.1"/>
    </source>
</evidence>
<protein>
    <submittedName>
        <fullName evidence="3">Uncharacterized protein</fullName>
    </submittedName>
</protein>
<gene>
    <name evidence="3" type="ORF">Daura_06325</name>
</gene>
<keyword evidence="4" id="KW-1185">Reference proteome</keyword>
<dbReference type="AlphaFoldDB" id="A0A9Q9IGK9"/>
<dbReference type="KEGG" id="daur:Daura_06325"/>
<keyword evidence="2" id="KW-1133">Transmembrane helix</keyword>
<name>A0A9Q9IGK9_9ACTN</name>
<feature type="compositionally biased region" description="Pro residues" evidence="1">
    <location>
        <begin position="370"/>
        <end position="381"/>
    </location>
</feature>